<reference evidence="1 2" key="1">
    <citation type="submission" date="2016-04" db="EMBL/GenBank/DDBJ databases">
        <title>Complete Genome Sequence of Chryseobacterium sp. IHBB 10212.</title>
        <authorList>
            <person name="Pal M."/>
            <person name="Swarnkar M.K."/>
            <person name="Kaushal K."/>
            <person name="Chhibber S."/>
            <person name="Singh A.K."/>
            <person name="Gulati A."/>
        </authorList>
    </citation>
    <scope>NUCLEOTIDE SEQUENCE [LARGE SCALE GENOMIC DNA]</scope>
    <source>
        <strain evidence="1 2">IHBB 10212</strain>
    </source>
</reference>
<dbReference type="AlphaFoldDB" id="A0A172XWB6"/>
<accession>A0A172XWB6</accession>
<sequence length="87" mass="10396">MKFFNRLLNNCEETSLNIIKSEETSLSFSAWLKMKFHILFCKCCQNFKKQTKVIDEALYKHFESEMNEDGEHLSQELKDKIKESLKK</sequence>
<dbReference type="Proteomes" id="UP000077824">
    <property type="component" value="Chromosome"/>
</dbReference>
<evidence type="ECO:0000313" key="1">
    <source>
        <dbReference type="EMBL" id="ANF51142.1"/>
    </source>
</evidence>
<dbReference type="STRING" id="1685010.A0O34_11725"/>
<evidence type="ECO:0008006" key="3">
    <source>
        <dbReference type="Google" id="ProtNLM"/>
    </source>
</evidence>
<protein>
    <recommendedName>
        <fullName evidence="3">Glycine dehydrogenase</fullName>
    </recommendedName>
</protein>
<keyword evidence="2" id="KW-1185">Reference proteome</keyword>
<dbReference type="RefSeq" id="WP_066754826.1">
    <property type="nucleotide sequence ID" value="NZ_CP015199.1"/>
</dbReference>
<proteinExistence type="predicted"/>
<dbReference type="EMBL" id="CP015199">
    <property type="protein sequence ID" value="ANF51142.1"/>
    <property type="molecule type" value="Genomic_DNA"/>
</dbReference>
<organism evidence="1 2">
    <name type="scientific">Chryseobacterium glaciei</name>
    <dbReference type="NCBI Taxonomy" id="1685010"/>
    <lineage>
        <taxon>Bacteria</taxon>
        <taxon>Pseudomonadati</taxon>
        <taxon>Bacteroidota</taxon>
        <taxon>Flavobacteriia</taxon>
        <taxon>Flavobacteriales</taxon>
        <taxon>Weeksellaceae</taxon>
        <taxon>Chryseobacterium group</taxon>
        <taxon>Chryseobacterium</taxon>
    </lineage>
</organism>
<dbReference type="KEGG" id="chh:A0O34_11725"/>
<name>A0A172XWB6_9FLAO</name>
<evidence type="ECO:0000313" key="2">
    <source>
        <dbReference type="Proteomes" id="UP000077824"/>
    </source>
</evidence>
<dbReference type="OrthoDB" id="1262821at2"/>
<gene>
    <name evidence="1" type="ORF">A0O34_11725</name>
</gene>